<dbReference type="EnsemblPlants" id="AVESA.00010b.r2.7AG1209120.1">
    <property type="protein sequence ID" value="AVESA.00010b.r2.7AG1209120.1.CDS.1"/>
    <property type="gene ID" value="AVESA.00010b.r2.7AG1209120"/>
</dbReference>
<keyword evidence="2" id="KW-1185">Reference proteome</keyword>
<sequence>MDPDSEISFDFSPFLCQYKSGRVVRHGSNATVPAGTDPLTGVVSKDIHVGAARARVYLPPAAGTAASPAKAKLPVIVYFHGGGFVVGSPADPSEHAYLNDLVARAGAIGVSVYYRLAPEHPLPAAYEDGWAAVRWAVTLGDGADPWLLDHADLSRVFLAGCSAGANLAHNMAVRASALPDGVCVRGLLAVHPYFNGTEAVGAEAASLGPGVREHMDRAWRFVCPGSVGLDDPLVNPFAADDDARAAVARIPCERVLVCAAEHDSRLKERALWYYRELKASGYAGEVELFESKGVGHAFHLGKLHSEEGVQLQQRTVAFIRK</sequence>
<reference evidence="1" key="1">
    <citation type="submission" date="2021-05" db="EMBL/GenBank/DDBJ databases">
        <authorList>
            <person name="Scholz U."/>
            <person name="Mascher M."/>
            <person name="Fiebig A."/>
        </authorList>
    </citation>
    <scope>NUCLEOTIDE SEQUENCE [LARGE SCALE GENOMIC DNA]</scope>
</reference>
<accession>A0ACD5ZL26</accession>
<name>A0ACD5ZL26_AVESA</name>
<evidence type="ECO:0000313" key="2">
    <source>
        <dbReference type="Proteomes" id="UP001732700"/>
    </source>
</evidence>
<reference evidence="1" key="2">
    <citation type="submission" date="2025-09" db="UniProtKB">
        <authorList>
            <consortium name="EnsemblPlants"/>
        </authorList>
    </citation>
    <scope>IDENTIFICATION</scope>
</reference>
<protein>
    <submittedName>
        <fullName evidence="1">Uncharacterized protein</fullName>
    </submittedName>
</protein>
<organism evidence="1 2">
    <name type="scientific">Avena sativa</name>
    <name type="common">Oat</name>
    <dbReference type="NCBI Taxonomy" id="4498"/>
    <lineage>
        <taxon>Eukaryota</taxon>
        <taxon>Viridiplantae</taxon>
        <taxon>Streptophyta</taxon>
        <taxon>Embryophyta</taxon>
        <taxon>Tracheophyta</taxon>
        <taxon>Spermatophyta</taxon>
        <taxon>Magnoliopsida</taxon>
        <taxon>Liliopsida</taxon>
        <taxon>Poales</taxon>
        <taxon>Poaceae</taxon>
        <taxon>BOP clade</taxon>
        <taxon>Pooideae</taxon>
        <taxon>Poodae</taxon>
        <taxon>Poeae</taxon>
        <taxon>Poeae Chloroplast Group 1 (Aveneae type)</taxon>
        <taxon>Aveninae</taxon>
        <taxon>Avena</taxon>
    </lineage>
</organism>
<evidence type="ECO:0000313" key="1">
    <source>
        <dbReference type="EnsemblPlants" id="AVESA.00010b.r2.7AG1209120.1.CDS.1"/>
    </source>
</evidence>
<proteinExistence type="predicted"/>
<dbReference type="Proteomes" id="UP001732700">
    <property type="component" value="Chromosome 7A"/>
</dbReference>